<organism evidence="2 3">
    <name type="scientific">Bordetella bronchialis</name>
    <dbReference type="NCBI Taxonomy" id="463025"/>
    <lineage>
        <taxon>Bacteria</taxon>
        <taxon>Pseudomonadati</taxon>
        <taxon>Pseudomonadota</taxon>
        <taxon>Betaproteobacteria</taxon>
        <taxon>Burkholderiales</taxon>
        <taxon>Alcaligenaceae</taxon>
        <taxon>Bordetella</taxon>
    </lineage>
</organism>
<gene>
    <name evidence="2" type="ORF">BAU06_17585</name>
</gene>
<name>A0ABN4R3M3_9BORD</name>
<evidence type="ECO:0000256" key="1">
    <source>
        <dbReference type="SAM" id="MobiDB-lite"/>
    </source>
</evidence>
<evidence type="ECO:0000313" key="3">
    <source>
        <dbReference type="Proteomes" id="UP000091897"/>
    </source>
</evidence>
<reference evidence="2 3" key="1">
    <citation type="submission" date="2016-06" db="EMBL/GenBank/DDBJ databases">
        <title>Complete genome sequences of Bordetella bronchialis and Bordetella flabilis.</title>
        <authorList>
            <person name="LiPuma J.J."/>
            <person name="Spilker T."/>
        </authorList>
    </citation>
    <scope>NUCLEOTIDE SEQUENCE [LARGE SCALE GENOMIC DNA]</scope>
    <source>
        <strain evidence="2 3">AU3182</strain>
    </source>
</reference>
<evidence type="ECO:0008006" key="4">
    <source>
        <dbReference type="Google" id="ProtNLM"/>
    </source>
</evidence>
<evidence type="ECO:0000313" key="2">
    <source>
        <dbReference type="EMBL" id="ANN67866.1"/>
    </source>
</evidence>
<proteinExistence type="predicted"/>
<feature type="compositionally biased region" description="Basic and acidic residues" evidence="1">
    <location>
        <begin position="28"/>
        <end position="42"/>
    </location>
</feature>
<keyword evidence="3" id="KW-1185">Reference proteome</keyword>
<dbReference type="Proteomes" id="UP000091897">
    <property type="component" value="Chromosome"/>
</dbReference>
<feature type="region of interest" description="Disordered" evidence="1">
    <location>
        <begin position="21"/>
        <end position="42"/>
    </location>
</feature>
<sequence length="71" mass="8116">MLQLFRTARLLIRWFEPSSGSQTLLEGKQGKDKQGKHKKDNDRTARVAVFCCLVDCPVDWLMDRKGPVIPS</sequence>
<accession>A0ABN4R3M3</accession>
<dbReference type="EMBL" id="CP016170">
    <property type="protein sequence ID" value="ANN67866.1"/>
    <property type="molecule type" value="Genomic_DNA"/>
</dbReference>
<protein>
    <recommendedName>
        <fullName evidence="4">Secreted protein</fullName>
    </recommendedName>
</protein>